<evidence type="ECO:0000256" key="3">
    <source>
        <dbReference type="ARBA" id="ARBA00022989"/>
    </source>
</evidence>
<gene>
    <name evidence="8" type="ORF">AMORRO_LOCUS4949</name>
</gene>
<keyword evidence="4 7" id="KW-0472">Membrane</keyword>
<accession>A0A9N9ALH6</accession>
<dbReference type="GO" id="GO:0034486">
    <property type="term" value="P:vacuolar transmembrane transport"/>
    <property type="evidence" value="ECO:0007669"/>
    <property type="project" value="UniProtKB-ARBA"/>
</dbReference>
<protein>
    <submittedName>
        <fullName evidence="8">6125_t:CDS:1</fullName>
    </submittedName>
</protein>
<evidence type="ECO:0000256" key="2">
    <source>
        <dbReference type="ARBA" id="ARBA00022692"/>
    </source>
</evidence>
<keyword evidence="9" id="KW-1185">Reference proteome</keyword>
<dbReference type="FunFam" id="1.20.1280.290:FF:000012">
    <property type="entry name" value="Vacuolar membrane PQ loop repeat protein"/>
    <property type="match status" value="1"/>
</dbReference>
<feature type="transmembrane region" description="Helical" evidence="7">
    <location>
        <begin position="68"/>
        <end position="90"/>
    </location>
</feature>
<feature type="transmembrane region" description="Helical" evidence="7">
    <location>
        <begin position="42"/>
        <end position="62"/>
    </location>
</feature>
<dbReference type="FunFam" id="1.20.1280.290:FF:000009">
    <property type="entry name" value="PQ loop repeat family protein"/>
    <property type="match status" value="1"/>
</dbReference>
<organism evidence="8 9">
    <name type="scientific">Acaulospora morrowiae</name>
    <dbReference type="NCBI Taxonomy" id="94023"/>
    <lineage>
        <taxon>Eukaryota</taxon>
        <taxon>Fungi</taxon>
        <taxon>Fungi incertae sedis</taxon>
        <taxon>Mucoromycota</taxon>
        <taxon>Glomeromycotina</taxon>
        <taxon>Glomeromycetes</taxon>
        <taxon>Diversisporales</taxon>
        <taxon>Acaulosporaceae</taxon>
        <taxon>Acaulospora</taxon>
    </lineage>
</organism>
<feature type="transmembrane region" description="Helical" evidence="7">
    <location>
        <begin position="12"/>
        <end position="30"/>
    </location>
</feature>
<feature type="transmembrane region" description="Helical" evidence="7">
    <location>
        <begin position="206"/>
        <end position="225"/>
    </location>
</feature>
<dbReference type="GO" id="GO:0015174">
    <property type="term" value="F:basic amino acid transmembrane transporter activity"/>
    <property type="evidence" value="ECO:0007669"/>
    <property type="project" value="UniProtKB-ARBA"/>
</dbReference>
<sequence length="262" mass="30198">MVIHENEVYSQVMGYISIACWVVFSIPQIYENYKRKSGESLSIIFLYIWCAGDFLNLMGSLFQHLLPTVIILAVYYNIVDIMLISQVYYYRLRRSNYEEIVCEYGTFESQSPPSPPPPRPKSKKFIEIAIGIFAVCLTGVIAYYFSSRSQEVKNNKDLVPLLFVQREHLELFPQVCGWISTLLYLGSRIPQIIKNYTTKSTEGLSLAMFCYAVLGNITFCLSIILNSTDYEYLIINFAWLLGSGGTLIFDFIIFAQFYMYGR</sequence>
<evidence type="ECO:0000313" key="8">
    <source>
        <dbReference type="EMBL" id="CAG8537109.1"/>
    </source>
</evidence>
<dbReference type="OrthoDB" id="8048523at2759"/>
<evidence type="ECO:0000256" key="7">
    <source>
        <dbReference type="SAM" id="Phobius"/>
    </source>
</evidence>
<evidence type="ECO:0000313" key="9">
    <source>
        <dbReference type="Proteomes" id="UP000789342"/>
    </source>
</evidence>
<dbReference type="Pfam" id="PF04193">
    <property type="entry name" value="PQ-loop"/>
    <property type="match status" value="2"/>
</dbReference>
<feature type="transmembrane region" description="Helical" evidence="7">
    <location>
        <begin position="125"/>
        <end position="145"/>
    </location>
</feature>
<dbReference type="Proteomes" id="UP000789342">
    <property type="component" value="Unassembled WGS sequence"/>
</dbReference>
<name>A0A9N9ALH6_9GLOM</name>
<keyword evidence="3 7" id="KW-1133">Transmembrane helix</keyword>
<dbReference type="PANTHER" id="PTHR16201">
    <property type="entry name" value="SEVEN TRANSMEMBRANE PROTEIN 1-RELATED"/>
    <property type="match status" value="1"/>
</dbReference>
<feature type="transmembrane region" description="Helical" evidence="7">
    <location>
        <begin position="237"/>
        <end position="260"/>
    </location>
</feature>
<dbReference type="AlphaFoldDB" id="A0A9N9ALH6"/>
<evidence type="ECO:0000256" key="6">
    <source>
        <dbReference type="ARBA" id="ARBA00050768"/>
    </source>
</evidence>
<comment type="similarity">
    <text evidence="5">Belongs to the laat-1 family.</text>
</comment>
<evidence type="ECO:0000256" key="1">
    <source>
        <dbReference type="ARBA" id="ARBA00004141"/>
    </source>
</evidence>
<dbReference type="SMART" id="SM00679">
    <property type="entry name" value="CTNS"/>
    <property type="match status" value="2"/>
</dbReference>
<comment type="subcellular location">
    <subcellularLocation>
        <location evidence="1">Membrane</location>
        <topology evidence="1">Multi-pass membrane protein</topology>
    </subcellularLocation>
</comment>
<comment type="caution">
    <text evidence="8">The sequence shown here is derived from an EMBL/GenBank/DDBJ whole genome shotgun (WGS) entry which is preliminary data.</text>
</comment>
<evidence type="ECO:0000256" key="4">
    <source>
        <dbReference type="ARBA" id="ARBA00023136"/>
    </source>
</evidence>
<proteinExistence type="inferred from homology"/>
<dbReference type="InterPro" id="IPR051415">
    <property type="entry name" value="LAAT-1"/>
</dbReference>
<dbReference type="PANTHER" id="PTHR16201:SF44">
    <property type="entry name" value="SEVEN TRANSMEMBRANE PROTEIN 1"/>
    <property type="match status" value="1"/>
</dbReference>
<dbReference type="EMBL" id="CAJVPV010002830">
    <property type="protein sequence ID" value="CAG8537109.1"/>
    <property type="molecule type" value="Genomic_DNA"/>
</dbReference>
<comment type="catalytic activity">
    <reaction evidence="6">
        <text>L-histidine(out) + L-arginine(in) = L-histidine(in) + L-arginine(out)</text>
        <dbReference type="Rhea" id="RHEA:71063"/>
        <dbReference type="ChEBI" id="CHEBI:32682"/>
        <dbReference type="ChEBI" id="CHEBI:57595"/>
    </reaction>
</comment>
<keyword evidence="2 7" id="KW-0812">Transmembrane</keyword>
<reference evidence="8" key="1">
    <citation type="submission" date="2021-06" db="EMBL/GenBank/DDBJ databases">
        <authorList>
            <person name="Kallberg Y."/>
            <person name="Tangrot J."/>
            <person name="Rosling A."/>
        </authorList>
    </citation>
    <scope>NUCLEOTIDE SEQUENCE</scope>
    <source>
        <strain evidence="8">CL551</strain>
    </source>
</reference>
<dbReference type="InterPro" id="IPR006603">
    <property type="entry name" value="PQ-loop_rpt"/>
</dbReference>
<dbReference type="Gene3D" id="1.20.1280.290">
    <property type="match status" value="2"/>
</dbReference>
<dbReference type="GO" id="GO:0098852">
    <property type="term" value="C:lytic vacuole membrane"/>
    <property type="evidence" value="ECO:0007669"/>
    <property type="project" value="UniProtKB-ARBA"/>
</dbReference>
<evidence type="ECO:0000256" key="5">
    <source>
        <dbReference type="ARBA" id="ARBA00038039"/>
    </source>
</evidence>